<dbReference type="GO" id="GO:0006508">
    <property type="term" value="P:proteolysis"/>
    <property type="evidence" value="ECO:0007669"/>
    <property type="project" value="UniProtKB-KW"/>
</dbReference>
<dbReference type="PATRIC" id="fig|476652.3.peg.146"/>
<dbReference type="GO" id="GO:0004252">
    <property type="term" value="F:serine-type endopeptidase activity"/>
    <property type="evidence" value="ECO:0007669"/>
    <property type="project" value="InterPro"/>
</dbReference>
<evidence type="ECO:0000256" key="4">
    <source>
        <dbReference type="ARBA" id="ARBA00022801"/>
    </source>
</evidence>
<feature type="transmembrane region" description="Helical" evidence="7">
    <location>
        <begin position="270"/>
        <end position="286"/>
    </location>
</feature>
<keyword evidence="5 7" id="KW-1133">Transmembrane helix</keyword>
<sequence>MVEVIIDSLKRSGWNVGTLAGNWFCAVSDTQPRGLIFGYLNEMSDDVMAKISEFNIPIWDAIVFCPTGFDSAQLKKHRFPGIQLWYWDLEMGNLFPFPPTKKRDIPNMLQQIASGTPITLNVEPQLPKLSTPYFTYVLLGINVIVFLLMTLAGGSTNPDVLITFGAKVNSLIQAGQVWRLLTSMFIHIGILHLAFNLYALWALGPVTEQSYGHGKYFAIYMLSGLGGSLASFLFSPALSAGASGAIMGLLGAQLLFIYKRPYLWKTGLGMNLVIVILVNLGFGFWQPGIDNFAHLGGLFTGMLMGLIFSWKTFAKPKSTKLS</sequence>
<dbReference type="EC" id="3.4.21.105" evidence="9"/>
<dbReference type="Proteomes" id="UP000036356">
    <property type="component" value="Unassembled WGS sequence"/>
</dbReference>
<name>A0A0J1FWF5_9FIRM</name>
<keyword evidence="6 7" id="KW-0472">Membrane</keyword>
<reference evidence="9 10" key="1">
    <citation type="submission" date="2015-06" db="EMBL/GenBank/DDBJ databases">
        <title>Draft genome of the moderately acidophilic sulfate reducer Candidatus Desulfosporosinus acididurans strain M1.</title>
        <authorList>
            <person name="Poehlein A."/>
            <person name="Petzsch P."/>
            <person name="Johnson B.D."/>
            <person name="Schloemann M."/>
            <person name="Daniel R."/>
            <person name="Muehling M."/>
        </authorList>
    </citation>
    <scope>NUCLEOTIDE SEQUENCE [LARGE SCALE GENOMIC DNA]</scope>
    <source>
        <strain evidence="9 10">M1</strain>
    </source>
</reference>
<keyword evidence="9" id="KW-0645">Protease</keyword>
<comment type="caution">
    <text evidence="9">The sequence shown here is derived from an EMBL/GenBank/DDBJ whole genome shotgun (WGS) entry which is preliminary data.</text>
</comment>
<dbReference type="STRING" id="476652.DEAC_c01490"/>
<proteinExistence type="inferred from homology"/>
<feature type="transmembrane region" description="Helical" evidence="7">
    <location>
        <begin position="240"/>
        <end position="258"/>
    </location>
</feature>
<protein>
    <submittedName>
        <fullName evidence="9">Rhomboid protease GluP</fullName>
        <ecNumber evidence="9">3.4.21.105</ecNumber>
    </submittedName>
</protein>
<comment type="similarity">
    <text evidence="2">Belongs to the peptidase S54 family.</text>
</comment>
<feature type="domain" description="Peptidase S54 rhomboid" evidence="8">
    <location>
        <begin position="175"/>
        <end position="310"/>
    </location>
</feature>
<evidence type="ECO:0000256" key="7">
    <source>
        <dbReference type="SAM" id="Phobius"/>
    </source>
</evidence>
<feature type="transmembrane region" description="Helical" evidence="7">
    <location>
        <begin position="216"/>
        <end position="234"/>
    </location>
</feature>
<comment type="subcellular location">
    <subcellularLocation>
        <location evidence="1">Membrane</location>
        <topology evidence="1">Multi-pass membrane protein</topology>
    </subcellularLocation>
</comment>
<evidence type="ECO:0000256" key="5">
    <source>
        <dbReference type="ARBA" id="ARBA00022989"/>
    </source>
</evidence>
<dbReference type="SUPFAM" id="SSF144091">
    <property type="entry name" value="Rhomboid-like"/>
    <property type="match status" value="1"/>
</dbReference>
<dbReference type="Gene3D" id="1.20.1540.10">
    <property type="entry name" value="Rhomboid-like"/>
    <property type="match status" value="1"/>
</dbReference>
<dbReference type="InterPro" id="IPR035952">
    <property type="entry name" value="Rhomboid-like_sf"/>
</dbReference>
<evidence type="ECO:0000256" key="3">
    <source>
        <dbReference type="ARBA" id="ARBA00022692"/>
    </source>
</evidence>
<dbReference type="InterPro" id="IPR022764">
    <property type="entry name" value="Peptidase_S54_rhomboid_dom"/>
</dbReference>
<dbReference type="AlphaFoldDB" id="A0A0J1FWF5"/>
<dbReference type="Pfam" id="PF01694">
    <property type="entry name" value="Rhomboid"/>
    <property type="match status" value="1"/>
</dbReference>
<evidence type="ECO:0000313" key="10">
    <source>
        <dbReference type="Proteomes" id="UP000036356"/>
    </source>
</evidence>
<gene>
    <name evidence="9" type="primary">gluP_1</name>
    <name evidence="9" type="ORF">DEAC_c01490</name>
</gene>
<dbReference type="GO" id="GO:0016020">
    <property type="term" value="C:membrane"/>
    <property type="evidence" value="ECO:0007669"/>
    <property type="project" value="UniProtKB-SubCell"/>
</dbReference>
<feature type="transmembrane region" description="Helical" evidence="7">
    <location>
        <begin position="184"/>
        <end position="204"/>
    </location>
</feature>
<accession>A0A0J1FWF5</accession>
<dbReference type="InterPro" id="IPR050925">
    <property type="entry name" value="Rhomboid_protease_S54"/>
</dbReference>
<dbReference type="PANTHER" id="PTHR43731">
    <property type="entry name" value="RHOMBOID PROTEASE"/>
    <property type="match status" value="1"/>
</dbReference>
<evidence type="ECO:0000256" key="2">
    <source>
        <dbReference type="ARBA" id="ARBA00009045"/>
    </source>
</evidence>
<keyword evidence="3 7" id="KW-0812">Transmembrane</keyword>
<feature type="transmembrane region" description="Helical" evidence="7">
    <location>
        <begin position="292"/>
        <end position="310"/>
    </location>
</feature>
<dbReference type="RefSeq" id="WP_083995787.1">
    <property type="nucleotide sequence ID" value="NZ_LDZY01000001.1"/>
</dbReference>
<keyword evidence="10" id="KW-1185">Reference proteome</keyword>
<evidence type="ECO:0000259" key="8">
    <source>
        <dbReference type="Pfam" id="PF01694"/>
    </source>
</evidence>
<evidence type="ECO:0000313" key="9">
    <source>
        <dbReference type="EMBL" id="KLU67744.1"/>
    </source>
</evidence>
<organism evidence="9 10">
    <name type="scientific">Desulfosporosinus acididurans</name>
    <dbReference type="NCBI Taxonomy" id="476652"/>
    <lineage>
        <taxon>Bacteria</taxon>
        <taxon>Bacillati</taxon>
        <taxon>Bacillota</taxon>
        <taxon>Clostridia</taxon>
        <taxon>Eubacteriales</taxon>
        <taxon>Desulfitobacteriaceae</taxon>
        <taxon>Desulfosporosinus</taxon>
    </lineage>
</organism>
<keyword evidence="4 9" id="KW-0378">Hydrolase</keyword>
<dbReference type="EMBL" id="LDZY01000001">
    <property type="protein sequence ID" value="KLU67744.1"/>
    <property type="molecule type" value="Genomic_DNA"/>
</dbReference>
<feature type="transmembrane region" description="Helical" evidence="7">
    <location>
        <begin position="133"/>
        <end position="152"/>
    </location>
</feature>
<evidence type="ECO:0000256" key="6">
    <source>
        <dbReference type="ARBA" id="ARBA00023136"/>
    </source>
</evidence>
<dbReference type="PANTHER" id="PTHR43731:SF14">
    <property type="entry name" value="PRESENILIN-ASSOCIATED RHOMBOID-LIKE PROTEIN, MITOCHONDRIAL"/>
    <property type="match status" value="1"/>
</dbReference>
<evidence type="ECO:0000256" key="1">
    <source>
        <dbReference type="ARBA" id="ARBA00004141"/>
    </source>
</evidence>